<dbReference type="InterPro" id="IPR016194">
    <property type="entry name" value="SPOC-like_C_dom_sf"/>
</dbReference>
<dbReference type="SMART" id="SM00559">
    <property type="entry name" value="Ku78"/>
    <property type="match status" value="1"/>
</dbReference>
<evidence type="ECO:0000313" key="6">
    <source>
        <dbReference type="Proteomes" id="UP000766336"/>
    </source>
</evidence>
<feature type="compositionally biased region" description="Low complexity" evidence="3">
    <location>
        <begin position="281"/>
        <end position="297"/>
    </location>
</feature>
<dbReference type="NCBIfam" id="TIGR02772">
    <property type="entry name" value="Ku_bact"/>
    <property type="match status" value="1"/>
</dbReference>
<dbReference type="InterPro" id="IPR009187">
    <property type="entry name" value="Prok_Ku"/>
</dbReference>
<keyword evidence="6" id="KW-1185">Reference proteome</keyword>
<feature type="region of interest" description="Disordered" evidence="3">
    <location>
        <begin position="250"/>
        <end position="306"/>
    </location>
</feature>
<reference evidence="5 6" key="1">
    <citation type="submission" date="2021-05" db="EMBL/GenBank/DDBJ databases">
        <title>Roseococcus sp. XZZS9, whole genome shotgun sequencing project.</title>
        <authorList>
            <person name="Zhao G."/>
            <person name="Shen L."/>
        </authorList>
    </citation>
    <scope>NUCLEOTIDE SEQUENCE [LARGE SCALE GENOMIC DNA]</scope>
    <source>
        <strain evidence="5 6">XZZS9</strain>
    </source>
</reference>
<evidence type="ECO:0000259" key="4">
    <source>
        <dbReference type="SMART" id="SM00559"/>
    </source>
</evidence>
<proteinExistence type="inferred from homology"/>
<gene>
    <name evidence="2" type="primary">ku</name>
    <name evidence="5" type="ORF">KHU32_05765</name>
</gene>
<comment type="caution">
    <text evidence="5">The sequence shown here is derived from an EMBL/GenBank/DDBJ whole genome shotgun (WGS) entry which is preliminary data.</text>
</comment>
<dbReference type="EMBL" id="JAHCDA010000001">
    <property type="protein sequence ID" value="MBS7810434.1"/>
    <property type="molecule type" value="Genomic_DNA"/>
</dbReference>
<dbReference type="SUPFAM" id="SSF100939">
    <property type="entry name" value="SPOC domain-like"/>
    <property type="match status" value="1"/>
</dbReference>
<comment type="function">
    <text evidence="2">With LigD forms a non-homologous end joining (NHEJ) DNA repair enzyme, which repairs dsDNA breaks with reduced fidelity. Binds linear dsDNA with 5'- and 3'- overhangs but not closed circular dsDNA nor ssDNA. Recruits and stimulates the ligase activity of LigD.</text>
</comment>
<dbReference type="Gene3D" id="2.40.290.10">
    <property type="match status" value="1"/>
</dbReference>
<protein>
    <recommendedName>
        <fullName evidence="2">Non-homologous end joining protein Ku</fullName>
    </recommendedName>
</protein>
<comment type="similarity">
    <text evidence="2">Belongs to the prokaryotic Ku family.</text>
</comment>
<evidence type="ECO:0000313" key="5">
    <source>
        <dbReference type="EMBL" id="MBS7810434.1"/>
    </source>
</evidence>
<evidence type="ECO:0000256" key="1">
    <source>
        <dbReference type="ARBA" id="ARBA00023125"/>
    </source>
</evidence>
<accession>A0ABS5Q9P9</accession>
<keyword evidence="2" id="KW-0234">DNA repair</keyword>
<dbReference type="HAMAP" id="MF_01875">
    <property type="entry name" value="Prokaryotic_Ku"/>
    <property type="match status" value="1"/>
</dbReference>
<keyword evidence="1 2" id="KW-0238">DNA-binding</keyword>
<dbReference type="RefSeq" id="WP_213669052.1">
    <property type="nucleotide sequence ID" value="NZ_JAHCDA010000001.1"/>
</dbReference>
<keyword evidence="2" id="KW-0233">DNA recombination</keyword>
<dbReference type="Pfam" id="PF02735">
    <property type="entry name" value="Ku"/>
    <property type="match status" value="1"/>
</dbReference>
<sequence>MAQRPSWEGHLRLSLVSCPVSLYPATSYARDIHFHLINPETGNRIRQIVVDPESGEVERKSLVRGFEYEKDQYVLLTDEEIRSVRLESTRTIDIERFVAEAEIDRIWWDTPYYLVPDGKAGLDAYTVIRSAMGDAGKVALARVVMGTRERVVAIEPRGRGMLLTTLRSRDEVRDGDAVFDEIPEAKTDRRMVEIADKIIDQLAGAFDPDQFNDRYEDALRALIESKKGGDDGGVTAPPPRGDNVIDLMEALRKSLEQGGKAPERKPAARAAKAAPKKVPAKKAPVQKPAAKAPAKKAAPAKRRRTG</sequence>
<feature type="domain" description="Ku" evidence="4">
    <location>
        <begin position="54"/>
        <end position="187"/>
    </location>
</feature>
<dbReference type="Proteomes" id="UP000766336">
    <property type="component" value="Unassembled WGS sequence"/>
</dbReference>
<organism evidence="5 6">
    <name type="scientific">Roseococcus pinisoli</name>
    <dbReference type="NCBI Taxonomy" id="2835040"/>
    <lineage>
        <taxon>Bacteria</taxon>
        <taxon>Pseudomonadati</taxon>
        <taxon>Pseudomonadota</taxon>
        <taxon>Alphaproteobacteria</taxon>
        <taxon>Acetobacterales</taxon>
        <taxon>Roseomonadaceae</taxon>
        <taxon>Roseococcus</taxon>
    </lineage>
</organism>
<dbReference type="PANTHER" id="PTHR41251:SF1">
    <property type="entry name" value="NON-HOMOLOGOUS END JOINING PROTEIN KU"/>
    <property type="match status" value="1"/>
</dbReference>
<evidence type="ECO:0000256" key="2">
    <source>
        <dbReference type="HAMAP-Rule" id="MF_01875"/>
    </source>
</evidence>
<name>A0ABS5Q9P9_9PROT</name>
<dbReference type="InterPro" id="IPR006164">
    <property type="entry name" value="DNA_bd_Ku70/Ku80"/>
</dbReference>
<dbReference type="PANTHER" id="PTHR41251">
    <property type="entry name" value="NON-HOMOLOGOUS END JOINING PROTEIN KU"/>
    <property type="match status" value="1"/>
</dbReference>
<comment type="subunit">
    <text evidence="2">Homodimer. Interacts with LigD.</text>
</comment>
<dbReference type="CDD" id="cd00789">
    <property type="entry name" value="KU_like"/>
    <property type="match status" value="1"/>
</dbReference>
<dbReference type="PIRSF" id="PIRSF006493">
    <property type="entry name" value="Prok_Ku"/>
    <property type="match status" value="1"/>
</dbReference>
<evidence type="ECO:0000256" key="3">
    <source>
        <dbReference type="SAM" id="MobiDB-lite"/>
    </source>
</evidence>
<feature type="compositionally biased region" description="Basic and acidic residues" evidence="3">
    <location>
        <begin position="250"/>
        <end position="266"/>
    </location>
</feature>
<keyword evidence="2" id="KW-0227">DNA damage</keyword>